<proteinExistence type="predicted"/>
<name>A0A8S9K5Q3_BRACR</name>
<feature type="compositionally biased region" description="Low complexity" evidence="1">
    <location>
        <begin position="19"/>
        <end position="32"/>
    </location>
</feature>
<protein>
    <submittedName>
        <fullName evidence="2">Uncharacterized protein</fullName>
    </submittedName>
</protein>
<reference evidence="2" key="1">
    <citation type="submission" date="2019-12" db="EMBL/GenBank/DDBJ databases">
        <title>Genome sequencing and annotation of Brassica cretica.</title>
        <authorList>
            <person name="Studholme D.J."/>
            <person name="Sarris P.F."/>
        </authorList>
    </citation>
    <scope>NUCLEOTIDE SEQUENCE</scope>
    <source>
        <strain evidence="2">PFS-102/07</strain>
        <tissue evidence="2">Leaf</tissue>
    </source>
</reference>
<sequence length="97" mass="10379">MNFPRFLRGAGSESETVKSAGSVSVRDGSRSGTNKRGSGLFTGEGGARLSPWDEQYSAEGFSLKDLIDKGEICEVRCHIRSGLNGPCVFGSEMVKEC</sequence>
<evidence type="ECO:0000256" key="1">
    <source>
        <dbReference type="SAM" id="MobiDB-lite"/>
    </source>
</evidence>
<comment type="caution">
    <text evidence="2">The sequence shown here is derived from an EMBL/GenBank/DDBJ whole genome shotgun (WGS) entry which is preliminary data.</text>
</comment>
<dbReference type="EMBL" id="QGKY02000190">
    <property type="protein sequence ID" value="KAF2589745.1"/>
    <property type="molecule type" value="Genomic_DNA"/>
</dbReference>
<dbReference type="AlphaFoldDB" id="A0A8S9K5Q3"/>
<organism evidence="2">
    <name type="scientific">Brassica cretica</name>
    <name type="common">Mustard</name>
    <dbReference type="NCBI Taxonomy" id="69181"/>
    <lineage>
        <taxon>Eukaryota</taxon>
        <taxon>Viridiplantae</taxon>
        <taxon>Streptophyta</taxon>
        <taxon>Embryophyta</taxon>
        <taxon>Tracheophyta</taxon>
        <taxon>Spermatophyta</taxon>
        <taxon>Magnoliopsida</taxon>
        <taxon>eudicotyledons</taxon>
        <taxon>Gunneridae</taxon>
        <taxon>Pentapetalae</taxon>
        <taxon>rosids</taxon>
        <taxon>malvids</taxon>
        <taxon>Brassicales</taxon>
        <taxon>Brassicaceae</taxon>
        <taxon>Brassiceae</taxon>
        <taxon>Brassica</taxon>
    </lineage>
</organism>
<feature type="region of interest" description="Disordered" evidence="1">
    <location>
        <begin position="17"/>
        <end position="46"/>
    </location>
</feature>
<gene>
    <name evidence="2" type="ORF">F2Q70_00038733</name>
</gene>
<accession>A0A8S9K5Q3</accession>
<evidence type="ECO:0000313" key="2">
    <source>
        <dbReference type="EMBL" id="KAF2589745.1"/>
    </source>
</evidence>